<evidence type="ECO:0000256" key="1">
    <source>
        <dbReference type="SAM" id="MobiDB-lite"/>
    </source>
</evidence>
<protein>
    <submittedName>
        <fullName evidence="2">Uncharacterized protein</fullName>
    </submittedName>
</protein>
<keyword evidence="3" id="KW-1185">Reference proteome</keyword>
<dbReference type="EMBL" id="FMCS01000001">
    <property type="protein sequence ID" value="SCE66071.1"/>
    <property type="molecule type" value="Genomic_DNA"/>
</dbReference>
<evidence type="ECO:0000313" key="2">
    <source>
        <dbReference type="EMBL" id="SCE66071.1"/>
    </source>
</evidence>
<reference evidence="3" key="1">
    <citation type="submission" date="2016-06" db="EMBL/GenBank/DDBJ databases">
        <authorList>
            <person name="Varghese N."/>
            <person name="Submissions Spin"/>
        </authorList>
    </citation>
    <scope>NUCLEOTIDE SEQUENCE [LARGE SCALE GENOMIC DNA]</scope>
    <source>
        <strain evidence="3">DSM 45246</strain>
    </source>
</reference>
<dbReference type="RefSeq" id="WP_091258190.1">
    <property type="nucleotide sequence ID" value="NZ_FMCS01000001.1"/>
</dbReference>
<name>A0A1C4U314_9ACTN</name>
<organism evidence="2 3">
    <name type="scientific">Micromonospora chaiyaphumensis</name>
    <dbReference type="NCBI Taxonomy" id="307119"/>
    <lineage>
        <taxon>Bacteria</taxon>
        <taxon>Bacillati</taxon>
        <taxon>Actinomycetota</taxon>
        <taxon>Actinomycetes</taxon>
        <taxon>Micromonosporales</taxon>
        <taxon>Micromonosporaceae</taxon>
        <taxon>Micromonospora</taxon>
    </lineage>
</organism>
<gene>
    <name evidence="2" type="ORF">GA0070214_101302</name>
</gene>
<dbReference type="AlphaFoldDB" id="A0A1C4U314"/>
<feature type="compositionally biased region" description="Basic and acidic residues" evidence="1">
    <location>
        <begin position="47"/>
        <end position="57"/>
    </location>
</feature>
<sequence>MTSEESFGRAATDEPDGATAYEASLRPPGESLHTTDDTGDDFADLPAEDRRSAREVSRAGYDVAEVSGTADPANEPEEIEEGRPER</sequence>
<evidence type="ECO:0000313" key="3">
    <source>
        <dbReference type="Proteomes" id="UP000199629"/>
    </source>
</evidence>
<dbReference type="Proteomes" id="UP000199629">
    <property type="component" value="Unassembled WGS sequence"/>
</dbReference>
<proteinExistence type="predicted"/>
<feature type="region of interest" description="Disordered" evidence="1">
    <location>
        <begin position="1"/>
        <end position="86"/>
    </location>
</feature>
<accession>A0A1C4U314</accession>